<dbReference type="InterPro" id="IPR030678">
    <property type="entry name" value="Peptide/Ni-bd"/>
</dbReference>
<evidence type="ECO:0000259" key="2">
    <source>
        <dbReference type="Pfam" id="PF00496"/>
    </source>
</evidence>
<organism evidence="3">
    <name type="scientific">Eiseniibacteriota bacterium</name>
    <dbReference type="NCBI Taxonomy" id="2212470"/>
    <lineage>
        <taxon>Bacteria</taxon>
        <taxon>Candidatus Eiseniibacteriota</taxon>
    </lineage>
</organism>
<name>A0A832I4C4_UNCEI</name>
<dbReference type="SUPFAM" id="SSF53850">
    <property type="entry name" value="Periplasmic binding protein-like II"/>
    <property type="match status" value="1"/>
</dbReference>
<dbReference type="Gene3D" id="3.10.105.10">
    <property type="entry name" value="Dipeptide-binding Protein, Domain 3"/>
    <property type="match status" value="1"/>
</dbReference>
<evidence type="ECO:0000256" key="1">
    <source>
        <dbReference type="SAM" id="SignalP"/>
    </source>
</evidence>
<gene>
    <name evidence="3" type="ORF">ENR23_14645</name>
</gene>
<dbReference type="PANTHER" id="PTHR30290">
    <property type="entry name" value="PERIPLASMIC BINDING COMPONENT OF ABC TRANSPORTER"/>
    <property type="match status" value="1"/>
</dbReference>
<dbReference type="InterPro" id="IPR039424">
    <property type="entry name" value="SBP_5"/>
</dbReference>
<evidence type="ECO:0000313" key="3">
    <source>
        <dbReference type="EMBL" id="HGZ44619.1"/>
    </source>
</evidence>
<feature type="domain" description="Solute-binding protein family 5" evidence="2">
    <location>
        <begin position="83"/>
        <end position="454"/>
    </location>
</feature>
<sequence length="560" mass="62746">MTQAARGGAAARAAAALLALALALPSCGRGRTPAPRGVLVVSQEQQASWSRNFNPLTTATSPRWPTLAGVYEPLFVFNSVRTEYVPWLGVAYAWRDGNRVLRVTTRDGVLWSDGRPFSARDVAYTFDLLRRHPALDRRGVWGFLEDVRAVDERTVDFRFRRVFIPGFDELVVQPIVPEHVWREVPDPVVFPNENPIATGPFTEVRVFRHQVYELGRNPRYWRGAPKVEALRFPAYPGNDRANLALVYDEVDWAGNFLPAIDRVYVGRNPEHHRYWFPLTGSSIFLYANTTRPPFDDVRVRKAISMAIDRALLVDVALFRYSRPADATGLSDAYAAWRDSAAVARGDWVRHDPARAAALLDAAGLRRGPDGVRRGPGGAPLRYEVLTVAGWSDWVRAAQVIARGLEALGIETSVRTFDFSAWFQRVQAGEFDLSLGWSFEGPTPYLFYRWLMSSATLKPTGEPSMGNWHRYASPAADRALAAFEREADPAAQRRLADTLQAIFVDEAPAVPLYPNPSWAEYNTARFTGFPSRDHPYADPSPNKFDRGECLLVLTTLAPRED</sequence>
<feature type="chain" id="PRO_5032909178" evidence="1">
    <location>
        <begin position="29"/>
        <end position="560"/>
    </location>
</feature>
<dbReference type="PANTHER" id="PTHR30290:SF82">
    <property type="entry name" value="ABC-TYPE DIPEPTIDE_OLIGOPEPTIDE TRANSPORT SYSTEM, PERIPLASMIC COMPONENT"/>
    <property type="match status" value="1"/>
</dbReference>
<dbReference type="GO" id="GO:0042597">
    <property type="term" value="C:periplasmic space"/>
    <property type="evidence" value="ECO:0007669"/>
    <property type="project" value="UniProtKB-ARBA"/>
</dbReference>
<accession>A0A832I4C4</accession>
<dbReference type="Gene3D" id="3.90.76.10">
    <property type="entry name" value="Dipeptide-binding Protein, Domain 1"/>
    <property type="match status" value="1"/>
</dbReference>
<dbReference type="CDD" id="cd08509">
    <property type="entry name" value="PBP2_TmCBP_oligosaccharides_like"/>
    <property type="match status" value="1"/>
</dbReference>
<comment type="caution">
    <text evidence="3">The sequence shown here is derived from an EMBL/GenBank/DDBJ whole genome shotgun (WGS) entry which is preliminary data.</text>
</comment>
<keyword evidence="1" id="KW-0732">Signal</keyword>
<proteinExistence type="predicted"/>
<dbReference type="EMBL" id="DSQF01000030">
    <property type="protein sequence ID" value="HGZ44619.1"/>
    <property type="molecule type" value="Genomic_DNA"/>
</dbReference>
<feature type="signal peptide" evidence="1">
    <location>
        <begin position="1"/>
        <end position="28"/>
    </location>
</feature>
<dbReference type="Pfam" id="PF00496">
    <property type="entry name" value="SBP_bac_5"/>
    <property type="match status" value="1"/>
</dbReference>
<dbReference type="PIRSF" id="PIRSF002741">
    <property type="entry name" value="MppA"/>
    <property type="match status" value="1"/>
</dbReference>
<protein>
    <submittedName>
        <fullName evidence="3">ABC transporter substrate-binding protein</fullName>
    </submittedName>
</protein>
<dbReference type="InterPro" id="IPR000914">
    <property type="entry name" value="SBP_5_dom"/>
</dbReference>
<dbReference type="GO" id="GO:0015833">
    <property type="term" value="P:peptide transport"/>
    <property type="evidence" value="ECO:0007669"/>
    <property type="project" value="TreeGrafter"/>
</dbReference>
<dbReference type="GO" id="GO:0043190">
    <property type="term" value="C:ATP-binding cassette (ABC) transporter complex"/>
    <property type="evidence" value="ECO:0007669"/>
    <property type="project" value="InterPro"/>
</dbReference>
<dbReference type="Gene3D" id="3.40.190.10">
    <property type="entry name" value="Periplasmic binding protein-like II"/>
    <property type="match status" value="1"/>
</dbReference>
<reference evidence="3" key="1">
    <citation type="journal article" date="2020" name="mSystems">
        <title>Genome- and Community-Level Interaction Insights into Carbon Utilization and Element Cycling Functions of Hydrothermarchaeota in Hydrothermal Sediment.</title>
        <authorList>
            <person name="Zhou Z."/>
            <person name="Liu Y."/>
            <person name="Xu W."/>
            <person name="Pan J."/>
            <person name="Luo Z.H."/>
            <person name="Li M."/>
        </authorList>
    </citation>
    <scope>NUCLEOTIDE SEQUENCE [LARGE SCALE GENOMIC DNA]</scope>
    <source>
        <strain evidence="3">SpSt-381</strain>
    </source>
</reference>
<dbReference type="AlphaFoldDB" id="A0A832I4C4"/>
<dbReference type="GO" id="GO:1904680">
    <property type="term" value="F:peptide transmembrane transporter activity"/>
    <property type="evidence" value="ECO:0007669"/>
    <property type="project" value="TreeGrafter"/>
</dbReference>